<sequence>MKRLIVGVATAAAALMLAVPAQADPDTDFTNELHTYGIYGQKDYNAWMGKITCKRQRKGLDKDAFASANFVRDQLPRSQNSTEQSWKFLAGALRFYCPDLLPILDQARDQGVVQ</sequence>
<name>A0A1X0BRT8_MYCCF</name>
<dbReference type="EMBL" id="AP022591">
    <property type="protein sequence ID" value="BBY42598.1"/>
    <property type="molecule type" value="Genomic_DNA"/>
</dbReference>
<reference evidence="2 3" key="1">
    <citation type="journal article" date="2019" name="Emerg. Microbes Infect.">
        <title>Comprehensive subspecies identification of 175 nontuberculous mycobacteria species based on 7547 genomic profiles.</title>
        <authorList>
            <person name="Matsumoto Y."/>
            <person name="Kinjo T."/>
            <person name="Motooka D."/>
            <person name="Nabeya D."/>
            <person name="Jung N."/>
            <person name="Uechi K."/>
            <person name="Horii T."/>
            <person name="Iida T."/>
            <person name="Fujita J."/>
            <person name="Nakamura S."/>
        </authorList>
    </citation>
    <scope>NUCLEOTIDE SEQUENCE [LARGE SCALE GENOMIC DNA]</scope>
    <source>
        <strain evidence="2 3">JCM 18439</strain>
    </source>
</reference>
<dbReference type="Proteomes" id="UP000466431">
    <property type="component" value="Chromosome"/>
</dbReference>
<gene>
    <name evidence="2" type="ORF">MCEL_08930</name>
</gene>
<accession>A0A1X0BRT8</accession>
<dbReference type="AlphaFoldDB" id="A0A1X0BRT8"/>
<evidence type="ECO:0000313" key="3">
    <source>
        <dbReference type="Proteomes" id="UP000466431"/>
    </source>
</evidence>
<protein>
    <recommendedName>
        <fullName evidence="1">DUF732 domain-containing protein</fullName>
    </recommendedName>
</protein>
<organism evidence="2 3">
    <name type="scientific">Mycolicibacterium celeriflavum</name>
    <name type="common">Mycobacterium celeriflavum</name>
    <dbReference type="NCBI Taxonomy" id="1249101"/>
    <lineage>
        <taxon>Bacteria</taxon>
        <taxon>Bacillati</taxon>
        <taxon>Actinomycetota</taxon>
        <taxon>Actinomycetes</taxon>
        <taxon>Mycobacteriales</taxon>
        <taxon>Mycobacteriaceae</taxon>
        <taxon>Mycolicibacterium</taxon>
    </lineage>
</organism>
<dbReference type="OrthoDB" id="4640123at2"/>
<dbReference type="STRING" id="1249101.BST21_15750"/>
<proteinExistence type="predicted"/>
<dbReference type="InterPro" id="IPR007969">
    <property type="entry name" value="DUF732"/>
</dbReference>
<dbReference type="KEGG" id="mcee:MCEL_08930"/>
<keyword evidence="3" id="KW-1185">Reference proteome</keyword>
<dbReference type="Pfam" id="PF05305">
    <property type="entry name" value="DUF732"/>
    <property type="match status" value="1"/>
</dbReference>
<evidence type="ECO:0000259" key="1">
    <source>
        <dbReference type="Pfam" id="PF05305"/>
    </source>
</evidence>
<feature type="domain" description="DUF732" evidence="1">
    <location>
        <begin position="26"/>
        <end position="99"/>
    </location>
</feature>
<evidence type="ECO:0000313" key="2">
    <source>
        <dbReference type="EMBL" id="BBY42598.1"/>
    </source>
</evidence>
<dbReference type="RefSeq" id="WP_083004280.1">
    <property type="nucleotide sequence ID" value="NZ_AP022591.1"/>
</dbReference>